<keyword evidence="3" id="KW-1185">Reference proteome</keyword>
<reference evidence="2 3" key="2">
    <citation type="submission" date="2018-11" db="EMBL/GenBank/DDBJ databases">
        <authorList>
            <consortium name="Pathogen Informatics"/>
        </authorList>
    </citation>
    <scope>NUCLEOTIDE SEQUENCE [LARGE SCALE GENOMIC DNA]</scope>
    <source>
        <strain evidence="2">Dakar</strain>
        <strain evidence="3">Dakar, Senegal</strain>
    </source>
</reference>
<proteinExistence type="predicted"/>
<evidence type="ECO:0000313" key="3">
    <source>
        <dbReference type="Proteomes" id="UP000279833"/>
    </source>
</evidence>
<feature type="compositionally biased region" description="Basic residues" evidence="1">
    <location>
        <begin position="142"/>
        <end position="155"/>
    </location>
</feature>
<evidence type="ECO:0000313" key="4">
    <source>
        <dbReference type="WBParaSite" id="SCUD_0000910201-mRNA-1"/>
    </source>
</evidence>
<name>A0A183K289_9TREM</name>
<protein>
    <submittedName>
        <fullName evidence="2 4">Uncharacterized protein</fullName>
    </submittedName>
</protein>
<dbReference type="EMBL" id="UZAK01033067">
    <property type="protein sequence ID" value="VDP34141.1"/>
    <property type="molecule type" value="Genomic_DNA"/>
</dbReference>
<organism evidence="4">
    <name type="scientific">Schistosoma curassoni</name>
    <dbReference type="NCBI Taxonomy" id="6186"/>
    <lineage>
        <taxon>Eukaryota</taxon>
        <taxon>Metazoa</taxon>
        <taxon>Spiralia</taxon>
        <taxon>Lophotrochozoa</taxon>
        <taxon>Platyhelminthes</taxon>
        <taxon>Trematoda</taxon>
        <taxon>Digenea</taxon>
        <taxon>Strigeidida</taxon>
        <taxon>Schistosomatoidea</taxon>
        <taxon>Schistosomatidae</taxon>
        <taxon>Schistosoma</taxon>
    </lineage>
</organism>
<reference evidence="4" key="1">
    <citation type="submission" date="2016-06" db="UniProtKB">
        <authorList>
            <consortium name="WormBaseParasite"/>
        </authorList>
    </citation>
    <scope>IDENTIFICATION</scope>
</reference>
<feature type="region of interest" description="Disordered" evidence="1">
    <location>
        <begin position="138"/>
        <end position="162"/>
    </location>
</feature>
<gene>
    <name evidence="2" type="ORF">SCUD_LOCUS9102</name>
</gene>
<dbReference type="WBParaSite" id="SCUD_0000910201-mRNA-1">
    <property type="protein sequence ID" value="SCUD_0000910201-mRNA-1"/>
    <property type="gene ID" value="SCUD_0000910201"/>
</dbReference>
<evidence type="ECO:0000256" key="1">
    <source>
        <dbReference type="SAM" id="MobiDB-lite"/>
    </source>
</evidence>
<sequence>MSSLEAYNKENIKTQLSTNYTIKIITSRRLVPKVTLSSTFVLPQHIPLLIFFTILFNSELKITRPIKSATGYNNNLTTSLEVSINNLQTKSIDSKTSNDHYQQLHDLNLRKVTQAYSIGLKPFLPSLTKPADVMLNRQNDRHQKKSTKSLQRKRAQQNIYPF</sequence>
<dbReference type="AlphaFoldDB" id="A0A183K289"/>
<accession>A0A183K289</accession>
<evidence type="ECO:0000313" key="2">
    <source>
        <dbReference type="EMBL" id="VDP34141.1"/>
    </source>
</evidence>
<dbReference type="Proteomes" id="UP000279833">
    <property type="component" value="Unassembled WGS sequence"/>
</dbReference>